<gene>
    <name evidence="2" type="primary">orf354</name>
</gene>
<dbReference type="RefSeq" id="YP_009710643.1">
    <property type="nucleotide sequence ID" value="NC_045198.1"/>
</dbReference>
<accession>A0A5Q0N280</accession>
<feature type="transmembrane region" description="Helical" evidence="1">
    <location>
        <begin position="14"/>
        <end position="32"/>
    </location>
</feature>
<sequence>MFLSIINFINNNDLLMILVLSFLLNGIILSIVKLGLLGNNLKDTLNLILEKKIHLITITSFFLFLSFSLYLNMNKIYLDNTDVTVKTIINNSEIIITGDAINTIFSNIGAAGVFSAGTRLAAALLAKHPIHLIPKIGIIGGIGAGFTLTYKIIAGLTPINSKGQAIIKTGPIEIKVEKLNFYENNDNLNRSLLDKYFKFSECPEITVQIEKLGSTETVQIEGDTEVSSKVINEIEKINPNWKDSFINSPLENGEVLNQYLIENLTNNLLLHLIMLYLIIMLIIIITCKFILNDNNQFSKIKNLPLGNFISKILTKSISVWQISSNIWIYLILFSLSIFTIITTYSIYNMLVFLQ</sequence>
<dbReference type="GeneID" id="42437762"/>
<proteinExistence type="predicted"/>
<keyword evidence="1" id="KW-0812">Transmembrane</keyword>
<feature type="transmembrane region" description="Helical" evidence="1">
    <location>
        <begin position="53"/>
        <end position="71"/>
    </location>
</feature>
<evidence type="ECO:0000313" key="2">
    <source>
        <dbReference type="EMBL" id="QFZ98592.1"/>
    </source>
</evidence>
<keyword evidence="2" id="KW-0496">Mitochondrion</keyword>
<protein>
    <submittedName>
        <fullName evidence="2">Uncharacterized protein</fullName>
    </submittedName>
</protein>
<dbReference type="EMBL" id="MK993558">
    <property type="protein sequence ID" value="QFZ98592.1"/>
    <property type="molecule type" value="Genomic_DNA"/>
</dbReference>
<keyword evidence="1" id="KW-0472">Membrane</keyword>
<geneLocation type="mitochondrion" evidence="2"/>
<dbReference type="AlphaFoldDB" id="A0A5Q0N280"/>
<reference evidence="2" key="1">
    <citation type="journal article" name="Front. Microbiol.">
        <title>Comparative Mitogenome Analysis Reveals Mitochondrial Genome Differentiation in Ectomycorrhizal and Asymbiotic Amanita Species.</title>
        <authorList>
            <person name="Li Q."/>
            <person name="He X."/>
            <person name="Ren Y."/>
            <person name="Xiong C."/>
            <person name="Jin X."/>
            <person name="Peng L."/>
            <person name="Huang W."/>
        </authorList>
    </citation>
    <scope>NUCLEOTIDE SEQUENCE</scope>
</reference>
<name>A0A5Q0N280_9AGAR</name>
<feature type="transmembrane region" description="Helical" evidence="1">
    <location>
        <begin position="326"/>
        <end position="347"/>
    </location>
</feature>
<keyword evidence="1" id="KW-1133">Transmembrane helix</keyword>
<evidence type="ECO:0000256" key="1">
    <source>
        <dbReference type="SAM" id="Phobius"/>
    </source>
</evidence>
<feature type="transmembrane region" description="Helical" evidence="1">
    <location>
        <begin position="268"/>
        <end position="291"/>
    </location>
</feature>
<organism evidence="2">
    <name type="scientific">Amanita inopinata</name>
    <dbReference type="NCBI Taxonomy" id="933333"/>
    <lineage>
        <taxon>Eukaryota</taxon>
        <taxon>Fungi</taxon>
        <taxon>Dikarya</taxon>
        <taxon>Basidiomycota</taxon>
        <taxon>Agaricomycotina</taxon>
        <taxon>Agaricomycetes</taxon>
        <taxon>Agaricomycetidae</taxon>
        <taxon>Agaricales</taxon>
        <taxon>Pluteineae</taxon>
        <taxon>Amanitaceae</taxon>
        <taxon>Amanita</taxon>
    </lineage>
</organism>